<gene>
    <name evidence="1" type="ORF">Lisr_0161</name>
</gene>
<evidence type="ECO:0000313" key="1">
    <source>
        <dbReference type="EMBL" id="KTD33983.1"/>
    </source>
</evidence>
<dbReference type="STRING" id="454.Lisr_0161"/>
<accession>A0A0W0WNW8</accession>
<comment type="caution">
    <text evidence="1">The sequence shown here is derived from an EMBL/GenBank/DDBJ whole genome shotgun (WGS) entry which is preliminary data.</text>
</comment>
<dbReference type="InterPro" id="IPR014985">
    <property type="entry name" value="WbqC"/>
</dbReference>
<sequence>MQPYFFPYLGHFSLIASVDQWVVFDITQYTPRTWINRNRILHPKSGWQYITIPLANSSTSIKIAEAKILDLSKAKRSMLGKISHYKKKAPYYYQVVDIIERVFNNVKNNSLVSLNINALQEVCHYLDIPFLYQVCSDLSLDYPLKMQAGDWALYISDKLGATEYINPVSGKEIFNKKAFLKKSLSLYFIEFSEFKYNTPGYIYEPNLSILDVLMWNNVNDIRNALNNNVLKQI</sequence>
<reference evidence="1 2" key="1">
    <citation type="submission" date="2015-11" db="EMBL/GenBank/DDBJ databases">
        <title>Genomic analysis of 38 Legionella species identifies large and diverse effector repertoires.</title>
        <authorList>
            <person name="Burstein D."/>
            <person name="Amaro F."/>
            <person name="Zusman T."/>
            <person name="Lifshitz Z."/>
            <person name="Cohen O."/>
            <person name="Gilbert J.A."/>
            <person name="Pupko T."/>
            <person name="Shuman H.A."/>
            <person name="Segal G."/>
        </authorList>
    </citation>
    <scope>NUCLEOTIDE SEQUENCE [LARGE SCALE GENOMIC DNA]</scope>
    <source>
        <strain evidence="1 2">Bercovier 4</strain>
    </source>
</reference>
<dbReference type="AlphaFoldDB" id="A0A0W0WNW8"/>
<dbReference type="Proteomes" id="UP000054761">
    <property type="component" value="Unassembled WGS sequence"/>
</dbReference>
<dbReference type="OrthoDB" id="3611744at2"/>
<keyword evidence="2" id="KW-1185">Reference proteome</keyword>
<evidence type="ECO:0000313" key="2">
    <source>
        <dbReference type="Proteomes" id="UP000054761"/>
    </source>
</evidence>
<name>A0A0W0WNW8_9GAMM</name>
<protein>
    <submittedName>
        <fullName evidence="1">WbqC-like protein family protein</fullName>
    </submittedName>
</protein>
<dbReference type="Pfam" id="PF08889">
    <property type="entry name" value="WbqC"/>
    <property type="match status" value="1"/>
</dbReference>
<dbReference type="PATRIC" id="fig|454.4.peg.168"/>
<proteinExistence type="predicted"/>
<dbReference type="EMBL" id="LNYH01000005">
    <property type="protein sequence ID" value="KTD33983.1"/>
    <property type="molecule type" value="Genomic_DNA"/>
</dbReference>
<organism evidence="1 2">
    <name type="scientific">Legionella israelensis</name>
    <dbReference type="NCBI Taxonomy" id="454"/>
    <lineage>
        <taxon>Bacteria</taxon>
        <taxon>Pseudomonadati</taxon>
        <taxon>Pseudomonadota</taxon>
        <taxon>Gammaproteobacteria</taxon>
        <taxon>Legionellales</taxon>
        <taxon>Legionellaceae</taxon>
        <taxon>Legionella</taxon>
    </lineage>
</organism>